<protein>
    <submittedName>
        <fullName evidence="2">AmpE protein</fullName>
    </submittedName>
</protein>
<dbReference type="PANTHER" id="PTHR38684:SF1">
    <property type="entry name" value="PROTEIN AMPE"/>
    <property type="match status" value="1"/>
</dbReference>
<dbReference type="InterPro" id="IPR031347">
    <property type="entry name" value="AmpE"/>
</dbReference>
<keyword evidence="1" id="KW-0812">Transmembrane</keyword>
<sequence>MTLISILIALIIERLDAKGRYWQMHLYASKYLNFSTSDSFLANSVVKSLLSKEIGFLIWLVIPAALVGFIYTLFDFVLFQLIINIVVLLVCIGCIYLREKYKGYLNAMQRQDDEAATLYALQLGQKKTEQQLNGETLGQTLAWINFRFYCAVLFWFVVLGPAGAVFYALVRTYADLVRKDIEAKEDNNDDVLEAKPKVFEHSISQYHKVLQSLLFWLDWLPARIASLGYLIIGNFNKGTTCWLKFLLNFKVSNRKVVTHTALAAEQVEQKHLGCTFEAKCMVKLVKRNIFLFLALTALLTLFADLP</sequence>
<dbReference type="STRING" id="1123010.SAMN02745724_01723"/>
<organism evidence="2 3">
    <name type="scientific">Pseudoalteromonas denitrificans DSM 6059</name>
    <dbReference type="NCBI Taxonomy" id="1123010"/>
    <lineage>
        <taxon>Bacteria</taxon>
        <taxon>Pseudomonadati</taxon>
        <taxon>Pseudomonadota</taxon>
        <taxon>Gammaproteobacteria</taxon>
        <taxon>Alteromonadales</taxon>
        <taxon>Pseudoalteromonadaceae</taxon>
        <taxon>Pseudoalteromonas</taxon>
    </lineage>
</organism>
<feature type="transmembrane region" description="Helical" evidence="1">
    <location>
        <begin position="146"/>
        <end position="170"/>
    </location>
</feature>
<gene>
    <name evidence="2" type="ORF">SAMN02745724_01723</name>
</gene>
<dbReference type="AlphaFoldDB" id="A0A1I1JCS2"/>
<feature type="transmembrane region" description="Helical" evidence="1">
    <location>
        <begin position="54"/>
        <end position="74"/>
    </location>
</feature>
<dbReference type="EMBL" id="FOLO01000009">
    <property type="protein sequence ID" value="SFC45782.1"/>
    <property type="molecule type" value="Genomic_DNA"/>
</dbReference>
<evidence type="ECO:0000313" key="2">
    <source>
        <dbReference type="EMBL" id="SFC45782.1"/>
    </source>
</evidence>
<dbReference type="Pfam" id="PF17113">
    <property type="entry name" value="AmpE"/>
    <property type="match status" value="1"/>
</dbReference>
<keyword evidence="1" id="KW-0472">Membrane</keyword>
<dbReference type="Proteomes" id="UP000198862">
    <property type="component" value="Unassembled WGS sequence"/>
</dbReference>
<feature type="transmembrane region" description="Helical" evidence="1">
    <location>
        <begin position="81"/>
        <end position="98"/>
    </location>
</feature>
<dbReference type="PANTHER" id="PTHR38684">
    <property type="entry name" value="PROTEIN AMPE"/>
    <property type="match status" value="1"/>
</dbReference>
<evidence type="ECO:0000313" key="3">
    <source>
        <dbReference type="Proteomes" id="UP000198862"/>
    </source>
</evidence>
<evidence type="ECO:0000256" key="1">
    <source>
        <dbReference type="SAM" id="Phobius"/>
    </source>
</evidence>
<dbReference type="GO" id="GO:0005886">
    <property type="term" value="C:plasma membrane"/>
    <property type="evidence" value="ECO:0007669"/>
    <property type="project" value="TreeGrafter"/>
</dbReference>
<dbReference type="InterPro" id="IPR052966">
    <property type="entry name" value="Beta-lactamase_Reg"/>
</dbReference>
<accession>A0A1I1JCS2</accession>
<name>A0A1I1JCS2_9GAMM</name>
<dbReference type="NCBIfam" id="NF008219">
    <property type="entry name" value="PRK10987.1"/>
    <property type="match status" value="1"/>
</dbReference>
<keyword evidence="3" id="KW-1185">Reference proteome</keyword>
<feature type="transmembrane region" description="Helical" evidence="1">
    <location>
        <begin position="289"/>
        <end position="305"/>
    </location>
</feature>
<dbReference type="OrthoDB" id="9811967at2"/>
<reference evidence="2 3" key="1">
    <citation type="submission" date="2016-10" db="EMBL/GenBank/DDBJ databases">
        <authorList>
            <person name="de Groot N.N."/>
        </authorList>
    </citation>
    <scope>NUCLEOTIDE SEQUENCE [LARGE SCALE GENOMIC DNA]</scope>
    <source>
        <strain evidence="2 3">DSM 6059</strain>
    </source>
</reference>
<proteinExistence type="predicted"/>
<dbReference type="GO" id="GO:0046677">
    <property type="term" value="P:response to antibiotic"/>
    <property type="evidence" value="ECO:0007669"/>
    <property type="project" value="TreeGrafter"/>
</dbReference>
<keyword evidence="1" id="KW-1133">Transmembrane helix</keyword>
<dbReference type="RefSeq" id="WP_091982775.1">
    <property type="nucleotide sequence ID" value="NZ_FOLO01000009.1"/>
</dbReference>